<sequence length="353" mass="36858">MKRTALRSAEMRTATAPRPTIKDVAARCGVHPSTVSRALSPAMKHLVAADVANRIQAAANALGYRLNRAAKGLRTGRSGLIGVLAPDIADPGFPPVLSGIADHLHAQGYATIVADVGTEGSEQDLVDRLIAHGIDGLVLATVMLDDAIVTHCLDSALPVVLVNRLDRGARLPSVAGDDEGGMRLAVEHLVALGHKRIGHVAGPQEISTGARRRAGFEASLGDAGLASRNMPVETAPTYTRAAGREAALRLLGRKPRPTAIVAANDLLALGVYDALAARGLACPDDVSVVGHNDMPFVDMVSPPLTTVRIAQHDMGEAAARLLLDRITDPAGTREHLVLPPTLIVRGSTAPPRS</sequence>
<dbReference type="CDD" id="cd01392">
    <property type="entry name" value="HTH_LacI"/>
    <property type="match status" value="1"/>
</dbReference>
<dbReference type="InterPro" id="IPR028082">
    <property type="entry name" value="Peripla_BP_I"/>
</dbReference>
<gene>
    <name evidence="5" type="ORF">S58_09950</name>
</gene>
<dbReference type="Proteomes" id="UP000011841">
    <property type="component" value="Chromosome"/>
</dbReference>
<dbReference type="SUPFAM" id="SSF47413">
    <property type="entry name" value="lambda repressor-like DNA-binding domains"/>
    <property type="match status" value="1"/>
</dbReference>
<evidence type="ECO:0000259" key="4">
    <source>
        <dbReference type="PROSITE" id="PS50932"/>
    </source>
</evidence>
<dbReference type="HOGENOM" id="CLU_037628_6_1_5"/>
<dbReference type="PATRIC" id="fig|1245469.3.peg.1018"/>
<dbReference type="EMBL" id="AP012603">
    <property type="protein sequence ID" value="BAM87006.1"/>
    <property type="molecule type" value="Genomic_DNA"/>
</dbReference>
<name>M4Z2P1_9BRAD</name>
<organism evidence="5 6">
    <name type="scientific">Bradyrhizobium oligotrophicum S58</name>
    <dbReference type="NCBI Taxonomy" id="1245469"/>
    <lineage>
        <taxon>Bacteria</taxon>
        <taxon>Pseudomonadati</taxon>
        <taxon>Pseudomonadota</taxon>
        <taxon>Alphaproteobacteria</taxon>
        <taxon>Hyphomicrobiales</taxon>
        <taxon>Nitrobacteraceae</taxon>
        <taxon>Bradyrhizobium</taxon>
    </lineage>
</organism>
<dbReference type="SMART" id="SM00354">
    <property type="entry name" value="HTH_LACI"/>
    <property type="match status" value="1"/>
</dbReference>
<dbReference type="GO" id="GO:0000976">
    <property type="term" value="F:transcription cis-regulatory region binding"/>
    <property type="evidence" value="ECO:0007669"/>
    <property type="project" value="TreeGrafter"/>
</dbReference>
<dbReference type="Pfam" id="PF00356">
    <property type="entry name" value="LacI"/>
    <property type="match status" value="1"/>
</dbReference>
<keyword evidence="1" id="KW-0805">Transcription regulation</keyword>
<dbReference type="InterPro" id="IPR000843">
    <property type="entry name" value="HTH_LacI"/>
</dbReference>
<evidence type="ECO:0000313" key="6">
    <source>
        <dbReference type="Proteomes" id="UP000011841"/>
    </source>
</evidence>
<dbReference type="eggNOG" id="COG1609">
    <property type="taxonomic scope" value="Bacteria"/>
</dbReference>
<dbReference type="AlphaFoldDB" id="M4Z2P1"/>
<dbReference type="Gene3D" id="1.10.260.40">
    <property type="entry name" value="lambda repressor-like DNA-binding domains"/>
    <property type="match status" value="1"/>
</dbReference>
<reference evidence="5 6" key="1">
    <citation type="journal article" date="2013" name="Appl. Environ. Microbiol.">
        <title>Genome analysis suggests that the soil oligotrophic bacterium Agromonas oligotrophica (Bradyrhizobium oligotrophicum) is a nitrogen-fixing symbiont of Aeschynomene indica.</title>
        <authorList>
            <person name="Okubo T."/>
            <person name="Fukushima S."/>
            <person name="Itakura M."/>
            <person name="Oshima K."/>
            <person name="Longtonglang A."/>
            <person name="Teaumroong N."/>
            <person name="Mitsui H."/>
            <person name="Hattori M."/>
            <person name="Hattori R."/>
            <person name="Hattori T."/>
            <person name="Minamisawa K."/>
        </authorList>
    </citation>
    <scope>NUCLEOTIDE SEQUENCE [LARGE SCALE GENOMIC DNA]</scope>
    <source>
        <strain evidence="5 6">S58</strain>
    </source>
</reference>
<dbReference type="PANTHER" id="PTHR30146:SF138">
    <property type="entry name" value="TRANSCRIPTIONAL REGULATORY PROTEIN"/>
    <property type="match status" value="1"/>
</dbReference>
<dbReference type="PANTHER" id="PTHR30146">
    <property type="entry name" value="LACI-RELATED TRANSCRIPTIONAL REPRESSOR"/>
    <property type="match status" value="1"/>
</dbReference>
<accession>M4Z2P1</accession>
<dbReference type="PROSITE" id="PS50932">
    <property type="entry name" value="HTH_LACI_2"/>
    <property type="match status" value="1"/>
</dbReference>
<evidence type="ECO:0000256" key="3">
    <source>
        <dbReference type="ARBA" id="ARBA00023163"/>
    </source>
</evidence>
<evidence type="ECO:0000256" key="1">
    <source>
        <dbReference type="ARBA" id="ARBA00023015"/>
    </source>
</evidence>
<dbReference type="STRING" id="1245469.S58_09950"/>
<keyword evidence="3" id="KW-0804">Transcription</keyword>
<dbReference type="InterPro" id="IPR046335">
    <property type="entry name" value="LacI/GalR-like_sensor"/>
</dbReference>
<proteinExistence type="predicted"/>
<keyword evidence="6" id="KW-1185">Reference proteome</keyword>
<dbReference type="GO" id="GO:0003700">
    <property type="term" value="F:DNA-binding transcription factor activity"/>
    <property type="evidence" value="ECO:0007669"/>
    <property type="project" value="TreeGrafter"/>
</dbReference>
<keyword evidence="2" id="KW-0238">DNA-binding</keyword>
<protein>
    <submittedName>
        <fullName evidence="5">LacI family transcriptional regulator</fullName>
    </submittedName>
</protein>
<dbReference type="CDD" id="cd06267">
    <property type="entry name" value="PBP1_LacI_sugar_binding-like"/>
    <property type="match status" value="1"/>
</dbReference>
<evidence type="ECO:0000256" key="2">
    <source>
        <dbReference type="ARBA" id="ARBA00023125"/>
    </source>
</evidence>
<dbReference type="InterPro" id="IPR010982">
    <property type="entry name" value="Lambda_DNA-bd_dom_sf"/>
</dbReference>
<dbReference type="SUPFAM" id="SSF53822">
    <property type="entry name" value="Periplasmic binding protein-like I"/>
    <property type="match status" value="1"/>
</dbReference>
<dbReference type="Gene3D" id="3.40.50.2300">
    <property type="match status" value="2"/>
</dbReference>
<feature type="domain" description="HTH lacI-type" evidence="4">
    <location>
        <begin position="19"/>
        <end position="75"/>
    </location>
</feature>
<dbReference type="Pfam" id="PF13377">
    <property type="entry name" value="Peripla_BP_3"/>
    <property type="match status" value="1"/>
</dbReference>
<evidence type="ECO:0000313" key="5">
    <source>
        <dbReference type="EMBL" id="BAM87006.1"/>
    </source>
</evidence>
<dbReference type="KEGG" id="aol:S58_09950"/>